<proteinExistence type="predicted"/>
<dbReference type="OMA" id="FICHFAR"/>
<organism evidence="2 3">
    <name type="scientific">Perkinsus olseni</name>
    <name type="common">Perkinsus atlanticus</name>
    <dbReference type="NCBI Taxonomy" id="32597"/>
    <lineage>
        <taxon>Eukaryota</taxon>
        <taxon>Sar</taxon>
        <taxon>Alveolata</taxon>
        <taxon>Perkinsozoa</taxon>
        <taxon>Perkinsea</taxon>
        <taxon>Perkinsida</taxon>
        <taxon>Perkinsidae</taxon>
        <taxon>Perkinsus</taxon>
    </lineage>
</organism>
<dbReference type="Proteomes" id="UP000553632">
    <property type="component" value="Unassembled WGS sequence"/>
</dbReference>
<accession>A0A7J6SYA9</accession>
<evidence type="ECO:0000313" key="2">
    <source>
        <dbReference type="EMBL" id="KAF4737833.1"/>
    </source>
</evidence>
<feature type="region of interest" description="Disordered" evidence="1">
    <location>
        <begin position="1"/>
        <end position="27"/>
    </location>
</feature>
<gene>
    <name evidence="2" type="ORF">FOZ63_033766</name>
</gene>
<comment type="caution">
    <text evidence="2">The sequence shown here is derived from an EMBL/GenBank/DDBJ whole genome shotgun (WGS) entry which is preliminary data.</text>
</comment>
<evidence type="ECO:0000313" key="3">
    <source>
        <dbReference type="Proteomes" id="UP000553632"/>
    </source>
</evidence>
<evidence type="ECO:0000256" key="1">
    <source>
        <dbReference type="SAM" id="MobiDB-lite"/>
    </source>
</evidence>
<reference evidence="2 3" key="1">
    <citation type="submission" date="2020-04" db="EMBL/GenBank/DDBJ databases">
        <title>Perkinsus olseni comparative genomics.</title>
        <authorList>
            <person name="Bogema D.R."/>
        </authorList>
    </citation>
    <scope>NUCLEOTIDE SEQUENCE [LARGE SCALE GENOMIC DNA]</scope>
    <source>
        <strain evidence="2 3">ATCC PRA-207</strain>
    </source>
</reference>
<dbReference type="EMBL" id="JABANO010014890">
    <property type="protein sequence ID" value="KAF4737833.1"/>
    <property type="molecule type" value="Genomic_DNA"/>
</dbReference>
<sequence length="244" mass="28252">EGGKDNITALQQQQQQPVLSSSSSHEGEDLLALWNNVKSVGVTTPHGDGQEQEEEEEGSAVVIMLKVSRSSLGGAGGSSSMAEQLFPGYKDKIWAMIPDEYKLMKIRYDNNIFENGVNKHKTFQKRFIAYKDNIEQRFIPSQKYRKPSVDWRRQEARGTLHIGRWYEGPNGSDYRPGKTFDRLRQLVPFTEEEWSQRQQHRTWDGVKFVMISWAVWMGWKMTQTYPIVWCEEEEEQLVVADDAE</sequence>
<feature type="compositionally biased region" description="Low complexity" evidence="1">
    <location>
        <begin position="11"/>
        <end position="24"/>
    </location>
</feature>
<dbReference type="AlphaFoldDB" id="A0A7J6SYA9"/>
<name>A0A7J6SYA9_PEROL</name>
<keyword evidence="3" id="KW-1185">Reference proteome</keyword>
<feature type="non-terminal residue" evidence="2">
    <location>
        <position position="244"/>
    </location>
</feature>
<protein>
    <submittedName>
        <fullName evidence="2">Uncharacterized protein</fullName>
    </submittedName>
</protein>